<dbReference type="Pfam" id="PF01446">
    <property type="entry name" value="Rep_1"/>
    <property type="match status" value="1"/>
</dbReference>
<name>A0A9D2F7Y7_9ENTE</name>
<dbReference type="Proteomes" id="UP000824063">
    <property type="component" value="Unassembled WGS sequence"/>
</dbReference>
<dbReference type="EMBL" id="DXBN01000173">
    <property type="protein sequence ID" value="HIZ53814.1"/>
    <property type="molecule type" value="Genomic_DNA"/>
</dbReference>
<evidence type="ECO:0000256" key="1">
    <source>
        <dbReference type="ARBA" id="ARBA00008909"/>
    </source>
</evidence>
<reference evidence="3" key="2">
    <citation type="submission" date="2021-04" db="EMBL/GenBank/DDBJ databases">
        <authorList>
            <person name="Gilroy R."/>
        </authorList>
    </citation>
    <scope>NUCLEOTIDE SEQUENCE</scope>
    <source>
        <strain evidence="3">CHK172-16539</strain>
    </source>
</reference>
<evidence type="ECO:0000256" key="2">
    <source>
        <dbReference type="ARBA" id="ARBA00022705"/>
    </source>
</evidence>
<keyword evidence="2" id="KW-0235">DNA replication</keyword>
<organism evidence="3 4">
    <name type="scientific">Candidatus Enterococcus avicola</name>
    <dbReference type="NCBI Taxonomy" id="2838561"/>
    <lineage>
        <taxon>Bacteria</taxon>
        <taxon>Bacillati</taxon>
        <taxon>Bacillota</taxon>
        <taxon>Bacilli</taxon>
        <taxon>Lactobacillales</taxon>
        <taxon>Enterococcaceae</taxon>
        <taxon>Enterococcus</taxon>
    </lineage>
</organism>
<dbReference type="GO" id="GO:0006260">
    <property type="term" value="P:DNA replication"/>
    <property type="evidence" value="ECO:0007669"/>
    <property type="project" value="UniProtKB-KW"/>
</dbReference>
<evidence type="ECO:0000313" key="4">
    <source>
        <dbReference type="Proteomes" id="UP000824063"/>
    </source>
</evidence>
<proteinExistence type="inferred from homology"/>
<comment type="similarity">
    <text evidence="1">Belongs to the Gram-positive plasmids replication protein type 1 family.</text>
</comment>
<protein>
    <submittedName>
        <fullName evidence="3">Protein rep</fullName>
    </submittedName>
</protein>
<reference evidence="3" key="1">
    <citation type="journal article" date="2021" name="PeerJ">
        <title>Extensive microbial diversity within the chicken gut microbiome revealed by metagenomics and culture.</title>
        <authorList>
            <person name="Gilroy R."/>
            <person name="Ravi A."/>
            <person name="Getino M."/>
            <person name="Pursley I."/>
            <person name="Horton D.L."/>
            <person name="Alikhan N.F."/>
            <person name="Baker D."/>
            <person name="Gharbi K."/>
            <person name="Hall N."/>
            <person name="Watson M."/>
            <person name="Adriaenssens E.M."/>
            <person name="Foster-Nyarko E."/>
            <person name="Jarju S."/>
            <person name="Secka A."/>
            <person name="Antonio M."/>
            <person name="Oren A."/>
            <person name="Chaudhuri R.R."/>
            <person name="La Ragione R."/>
            <person name="Hildebrand F."/>
            <person name="Pallen M.J."/>
        </authorList>
    </citation>
    <scope>NUCLEOTIDE SEQUENCE</scope>
    <source>
        <strain evidence="3">CHK172-16539</strain>
    </source>
</reference>
<gene>
    <name evidence="3" type="ORF">IAA20_07730</name>
</gene>
<dbReference type="InterPro" id="IPR000989">
    <property type="entry name" value="Rep"/>
</dbReference>
<accession>A0A9D2F7Y7</accession>
<evidence type="ECO:0000313" key="3">
    <source>
        <dbReference type="EMBL" id="HIZ53814.1"/>
    </source>
</evidence>
<comment type="caution">
    <text evidence="3">The sequence shown here is derived from an EMBL/GenBank/DDBJ whole genome shotgun (WGS) entry which is preliminary data.</text>
</comment>
<sequence length="361" mass="42344">MKKNQEGKLSKTLLKGTTLGKELFEKYTPKKDLNRKAANYLEKHVTVKTINRFETCSSWFQHLTNREMSVKRMHKTDACGNRFCPICTWKTAKKDAIKISIIMDAVKEIEGKEFLFLTLTAPSVSGEELRDEIDRFNKAVNRLFQRRNVKRVVKGYIRKLEVTTDQEKLITEKLYKRKKDYYDFRGLKTNDPNPTYNTYHPHMHIIVVVNKSYFTSRDFISQAVWLEMWRGCMRDNSITQVDARKVSSTNSGNSKAVLEIAKYSAKGNDLYHSEKVFDTFYIALKSRQLISYSGMMKDYAKKFKNGDLDKFKEKNEDEYTHLLQSIWKGSTYDSKLRELTQGEMELYNDRAMFIEENDGVE</sequence>
<dbReference type="AlphaFoldDB" id="A0A9D2F7Y7"/>
<dbReference type="GO" id="GO:0003677">
    <property type="term" value="F:DNA binding"/>
    <property type="evidence" value="ECO:0007669"/>
    <property type="project" value="InterPro"/>
</dbReference>